<comment type="caution">
    <text evidence="2">The sequence shown here is derived from an EMBL/GenBank/DDBJ whole genome shotgun (WGS) entry which is preliminary data.</text>
</comment>
<dbReference type="EMBL" id="CAJNRF010004314">
    <property type="protein sequence ID" value="CAF2058581.1"/>
    <property type="molecule type" value="Genomic_DNA"/>
</dbReference>
<dbReference type="Proteomes" id="UP000663866">
    <property type="component" value="Unassembled WGS sequence"/>
</dbReference>
<feature type="compositionally biased region" description="Acidic residues" evidence="1">
    <location>
        <begin position="199"/>
        <end position="209"/>
    </location>
</feature>
<evidence type="ECO:0000256" key="1">
    <source>
        <dbReference type="SAM" id="MobiDB-lite"/>
    </source>
</evidence>
<evidence type="ECO:0000313" key="3">
    <source>
        <dbReference type="EMBL" id="CAF4203674.1"/>
    </source>
</evidence>
<dbReference type="AlphaFoldDB" id="A0A816Q9J6"/>
<evidence type="ECO:0000313" key="2">
    <source>
        <dbReference type="EMBL" id="CAF2058581.1"/>
    </source>
</evidence>
<dbReference type="EMBL" id="CAJOBG010006997">
    <property type="protein sequence ID" value="CAF4203674.1"/>
    <property type="molecule type" value="Genomic_DNA"/>
</dbReference>
<organism evidence="2 4">
    <name type="scientific">Rotaria magnacalcarata</name>
    <dbReference type="NCBI Taxonomy" id="392030"/>
    <lineage>
        <taxon>Eukaryota</taxon>
        <taxon>Metazoa</taxon>
        <taxon>Spiralia</taxon>
        <taxon>Gnathifera</taxon>
        <taxon>Rotifera</taxon>
        <taxon>Eurotatoria</taxon>
        <taxon>Bdelloidea</taxon>
        <taxon>Philodinida</taxon>
        <taxon>Philodinidae</taxon>
        <taxon>Rotaria</taxon>
    </lineage>
</organism>
<keyword evidence="5" id="KW-1185">Reference proteome</keyword>
<name>A0A816Q9J6_9BILA</name>
<gene>
    <name evidence="3" type="ORF">OVN521_LOCUS26525</name>
    <name evidence="2" type="ORF">WKI299_LOCUS11659</name>
</gene>
<reference evidence="2" key="1">
    <citation type="submission" date="2021-02" db="EMBL/GenBank/DDBJ databases">
        <authorList>
            <person name="Nowell W R."/>
        </authorList>
    </citation>
    <scope>NUCLEOTIDE SEQUENCE</scope>
</reference>
<dbReference type="Proteomes" id="UP000663856">
    <property type="component" value="Unassembled WGS sequence"/>
</dbReference>
<feature type="compositionally biased region" description="Polar residues" evidence="1">
    <location>
        <begin position="185"/>
        <end position="194"/>
    </location>
</feature>
<evidence type="ECO:0000313" key="5">
    <source>
        <dbReference type="Proteomes" id="UP000663866"/>
    </source>
</evidence>
<sequence length="341" mass="37914">MPRENIIPSVIAENPIATLNKSLNTLPCLEESGPNPDPFSGFPSLDSSDERTMSHIEALLDNPRGLSYTFEDNIVEPPVQIDILPEILVPDAVSAVDYQFPSGLLTDGLHPSVQFAKDIWTFLHKSISEVHDKITGRKIITAPLSSPVASIKGNKNTTFKAPSYKRSKQHPKQPYMLRKIKLSKEQSSVHSRLSQPPVDNEEDEALEEESVGHYSNLSWKASTSRKSQSATKVSPIGYIQKSQPWSWAQHNQRINDVKVEVYTQGLESQKRAEGRLADIIRDRGLKLAEQGQFDTVNAASRCWLTNLHAEMNSPAPGAKLVQKEIAELLPVEEDKTSSDTD</sequence>
<accession>A0A816Q9J6</accession>
<protein>
    <submittedName>
        <fullName evidence="2">Uncharacterized protein</fullName>
    </submittedName>
</protein>
<proteinExistence type="predicted"/>
<evidence type="ECO:0000313" key="4">
    <source>
        <dbReference type="Proteomes" id="UP000663856"/>
    </source>
</evidence>
<feature type="region of interest" description="Disordered" evidence="1">
    <location>
        <begin position="183"/>
        <end position="210"/>
    </location>
</feature>